<keyword evidence="6" id="KW-1185">Reference proteome</keyword>
<evidence type="ECO:0000313" key="6">
    <source>
        <dbReference type="Proteomes" id="UP001204445"/>
    </source>
</evidence>
<dbReference type="EC" id="2.7.11.1" evidence="5"/>
<keyword evidence="3 5" id="KW-0418">Kinase</keyword>
<protein>
    <submittedName>
        <fullName evidence="5">Serine/threonine-protein kinase HipA</fullName>
        <ecNumber evidence="5">2.7.11.1</ecNumber>
    </submittedName>
</protein>
<comment type="caution">
    <text evidence="5">The sequence shown here is derived from an EMBL/GenBank/DDBJ whole genome shotgun (WGS) entry which is preliminary data.</text>
</comment>
<dbReference type="InterPro" id="IPR052028">
    <property type="entry name" value="HipA_Ser/Thr_kinase"/>
</dbReference>
<evidence type="ECO:0000256" key="3">
    <source>
        <dbReference type="ARBA" id="ARBA00022777"/>
    </source>
</evidence>
<evidence type="ECO:0000313" key="5">
    <source>
        <dbReference type="EMBL" id="MCS3903863.1"/>
    </source>
</evidence>
<proteinExistence type="inferred from homology"/>
<sequence>MTFKPGHTEAYIWIWLPGETDPVVCGKVAARDAGPNAIHRFVYGRSYRDLEAAIPLLPHALPIKAGEQPSRRGLHGVLRDAAPDAWGRRVLMYKLQMSVERGEAELTEIDYLLAGGQGVGALHFQGDAEAWQPKASHTAELKDMLSAAEAVEQNQPLPPELDQALLHGTSIGGARPKVLINGESGQPAIAKFSSTTDHHPMVKLEALALLLARRVGIETVTSQQLSVMNKDVLLVNRFDSEAARSGRRHFFSALTALDLDEMEARYAGYPDLADYLRHYSDDVTAQCRELFRRMLLNIMIGNSDDHARNHALFWDGRHVHLTPAYDICVMPRMSLESSQAMEVGEQGKRGTLANALSSCGRFGLTKAEALQMAEEMEVLIRQSWQEACEEAEIPEQLAANLWERTVLSPALHQD</sequence>
<evidence type="ECO:0000259" key="4">
    <source>
        <dbReference type="Pfam" id="PF07804"/>
    </source>
</evidence>
<evidence type="ECO:0000256" key="2">
    <source>
        <dbReference type="ARBA" id="ARBA00022679"/>
    </source>
</evidence>
<dbReference type="GO" id="GO:0005829">
    <property type="term" value="C:cytosol"/>
    <property type="evidence" value="ECO:0007669"/>
    <property type="project" value="TreeGrafter"/>
</dbReference>
<dbReference type="AlphaFoldDB" id="A0AAE3L4H1"/>
<dbReference type="EMBL" id="JANUCT010000012">
    <property type="protein sequence ID" value="MCS3903863.1"/>
    <property type="molecule type" value="Genomic_DNA"/>
</dbReference>
<dbReference type="GO" id="GO:0004674">
    <property type="term" value="F:protein serine/threonine kinase activity"/>
    <property type="evidence" value="ECO:0007669"/>
    <property type="project" value="UniProtKB-EC"/>
</dbReference>
<dbReference type="InterPro" id="IPR012893">
    <property type="entry name" value="HipA-like_C"/>
</dbReference>
<name>A0AAE3L4H1_9GAMM</name>
<dbReference type="Pfam" id="PF07804">
    <property type="entry name" value="HipA_C"/>
    <property type="match status" value="1"/>
</dbReference>
<keyword evidence="2 5" id="KW-0808">Transferase</keyword>
<reference evidence="5" key="1">
    <citation type="submission" date="2022-08" db="EMBL/GenBank/DDBJ databases">
        <title>Genomic Encyclopedia of Type Strains, Phase III (KMG-III): the genomes of soil and plant-associated and newly described type strains.</title>
        <authorList>
            <person name="Whitman W."/>
        </authorList>
    </citation>
    <scope>NUCLEOTIDE SEQUENCE</scope>
    <source>
        <strain evidence="5">HMT 1</strain>
    </source>
</reference>
<dbReference type="PANTHER" id="PTHR37419">
    <property type="entry name" value="SERINE/THREONINE-PROTEIN KINASE TOXIN HIPA"/>
    <property type="match status" value="1"/>
</dbReference>
<feature type="domain" description="HipA-like C-terminal" evidence="4">
    <location>
        <begin position="169"/>
        <end position="384"/>
    </location>
</feature>
<dbReference type="Proteomes" id="UP001204445">
    <property type="component" value="Unassembled WGS sequence"/>
</dbReference>
<evidence type="ECO:0000256" key="1">
    <source>
        <dbReference type="ARBA" id="ARBA00010164"/>
    </source>
</evidence>
<organism evidence="5 6">
    <name type="scientific">Methylohalomonas lacus</name>
    <dbReference type="NCBI Taxonomy" id="398773"/>
    <lineage>
        <taxon>Bacteria</taxon>
        <taxon>Pseudomonadati</taxon>
        <taxon>Pseudomonadota</taxon>
        <taxon>Gammaproteobacteria</taxon>
        <taxon>Methylohalomonadales</taxon>
        <taxon>Methylohalomonadaceae</taxon>
        <taxon>Methylohalomonas</taxon>
    </lineage>
</organism>
<accession>A0AAE3L4H1</accession>
<dbReference type="PANTHER" id="PTHR37419:SF8">
    <property type="entry name" value="TOXIN YJJJ"/>
    <property type="match status" value="1"/>
</dbReference>
<comment type="similarity">
    <text evidence="1">Belongs to the HipA Ser/Thr kinase family.</text>
</comment>
<gene>
    <name evidence="5" type="ORF">J2T55_001895</name>
</gene>